<protein>
    <submittedName>
        <fullName evidence="2">Uncharacterized protein AlNc14C374G11151</fullName>
    </submittedName>
</protein>
<sequence length="396" mass="45148">MVQSPRHPQSSEKSRPSDEPDLFNNGGNGCRKKRRWVDPEYVAISNFLSTIGEVDESESCTGDLIGNKMERASATSTMRSDGLVHEKTSNTSHASQLKKILVNFHEGTNSNDDMWVDQEVTHQTRISWNGKAQHEDYEKKQTENSTYNHWPPSTTNIRAMVGDAEEDSQNVLSTSSMSRNTRLSELEQYVRELEFDNLRLKQTLSLDKNTAMMFAARTDVKNEMDHKLEERTRIVEKMVDQLNGPHLTIEDASRVWHPQCRISVGVCEWDAVGRRETINLWNLIRSIFTNVAIDIVDLRPHFSDGEMILTKWRIQGEVASTAQLKALCSSHECPSLLKVALMSIKSTDLTFTMNVYIIFDRLQIAVQHHCWDQVGVFRRLFGGQLPTPVLNSLNVI</sequence>
<proteinExistence type="predicted"/>
<dbReference type="HOGENOM" id="CLU_039987_1_0_1"/>
<evidence type="ECO:0000313" key="2">
    <source>
        <dbReference type="EMBL" id="CCA26443.1"/>
    </source>
</evidence>
<gene>
    <name evidence="2" type="primary">AlNc14C374G11151</name>
    <name evidence="2" type="ORF">ALNC14_125870</name>
</gene>
<reference evidence="2" key="1">
    <citation type="journal article" date="2011" name="PLoS Biol.">
        <title>Gene gain and loss during evolution of obligate parasitism in the white rust pathogen of Arabidopsis thaliana.</title>
        <authorList>
            <person name="Kemen E."/>
            <person name="Gardiner A."/>
            <person name="Schultz-Larsen T."/>
            <person name="Kemen A.C."/>
            <person name="Balmuth A.L."/>
            <person name="Robert-Seilaniantz A."/>
            <person name="Bailey K."/>
            <person name="Holub E."/>
            <person name="Studholme D.J."/>
            <person name="Maclean D."/>
            <person name="Jones J.D."/>
        </authorList>
    </citation>
    <scope>NUCLEOTIDE SEQUENCE</scope>
</reference>
<accession>F0WY91</accession>
<feature type="region of interest" description="Disordered" evidence="1">
    <location>
        <begin position="1"/>
        <end position="30"/>
    </location>
</feature>
<dbReference type="EMBL" id="FR824418">
    <property type="protein sequence ID" value="CCA26443.1"/>
    <property type="molecule type" value="Genomic_DNA"/>
</dbReference>
<feature type="compositionally biased region" description="Basic and acidic residues" evidence="1">
    <location>
        <begin position="9"/>
        <end position="18"/>
    </location>
</feature>
<evidence type="ECO:0000256" key="1">
    <source>
        <dbReference type="SAM" id="MobiDB-lite"/>
    </source>
</evidence>
<name>F0WY91_9STRA</name>
<reference evidence="2" key="2">
    <citation type="submission" date="2011-02" db="EMBL/GenBank/DDBJ databases">
        <authorList>
            <person name="MacLean D."/>
        </authorList>
    </citation>
    <scope>NUCLEOTIDE SEQUENCE</scope>
</reference>
<dbReference type="AlphaFoldDB" id="F0WY91"/>
<organism evidence="2">
    <name type="scientific">Albugo laibachii Nc14</name>
    <dbReference type="NCBI Taxonomy" id="890382"/>
    <lineage>
        <taxon>Eukaryota</taxon>
        <taxon>Sar</taxon>
        <taxon>Stramenopiles</taxon>
        <taxon>Oomycota</taxon>
        <taxon>Peronosporomycetes</taxon>
        <taxon>Albuginales</taxon>
        <taxon>Albuginaceae</taxon>
        <taxon>Albugo</taxon>
    </lineage>
</organism>